<feature type="region of interest" description="Disordered" evidence="10">
    <location>
        <begin position="125"/>
        <end position="152"/>
    </location>
</feature>
<evidence type="ECO:0000256" key="9">
    <source>
        <dbReference type="PIRSR" id="PIRSR602326-1"/>
    </source>
</evidence>
<dbReference type="FunFam" id="1.10.760.10:FF:000011">
    <property type="entry name" value="Cytochrome c1, putative"/>
    <property type="match status" value="1"/>
</dbReference>
<dbReference type="Gene3D" id="1.20.5.100">
    <property type="entry name" value="Cytochrome c1, transmembrane anchor, C-terminal"/>
    <property type="match status" value="1"/>
</dbReference>
<feature type="binding site" description="covalent" evidence="9">
    <location>
        <position position="223"/>
    </location>
    <ligand>
        <name>heme c</name>
        <dbReference type="ChEBI" id="CHEBI:61717"/>
    </ligand>
</feature>
<protein>
    <recommendedName>
        <fullName evidence="2">Cytochrome c1</fullName>
    </recommendedName>
</protein>
<evidence type="ECO:0000256" key="7">
    <source>
        <dbReference type="ARBA" id="ARBA00023004"/>
    </source>
</evidence>
<evidence type="ECO:0000256" key="6">
    <source>
        <dbReference type="ARBA" id="ARBA00022989"/>
    </source>
</evidence>
<dbReference type="Proteomes" id="UP000332515">
    <property type="component" value="Unassembled WGS sequence"/>
</dbReference>
<keyword evidence="4 11" id="KW-0812">Transmembrane</keyword>
<dbReference type="RefSeq" id="WP_153483713.1">
    <property type="nucleotide sequence ID" value="NZ_VWNA01000001.1"/>
</dbReference>
<dbReference type="Gene3D" id="1.10.760.10">
    <property type="entry name" value="Cytochrome c-like domain"/>
    <property type="match status" value="1"/>
</dbReference>
<keyword evidence="8 11" id="KW-0472">Membrane</keyword>
<proteinExistence type="predicted"/>
<keyword evidence="15" id="KW-1185">Reference proteome</keyword>
<dbReference type="InterPro" id="IPR036909">
    <property type="entry name" value="Cyt_c-like_dom_sf"/>
</dbReference>
<feature type="binding site" description="covalent" evidence="9">
    <location>
        <position position="82"/>
    </location>
    <ligand>
        <name>heme c</name>
        <dbReference type="ChEBI" id="CHEBI:61717"/>
    </ligand>
</feature>
<name>A0A6A7Y4B3_9HYPH</name>
<organism evidence="14 15">
    <name type="scientific">Segnochrobactrum spirostomi</name>
    <dbReference type="NCBI Taxonomy" id="2608987"/>
    <lineage>
        <taxon>Bacteria</taxon>
        <taxon>Pseudomonadati</taxon>
        <taxon>Pseudomonadota</taxon>
        <taxon>Alphaproteobacteria</taxon>
        <taxon>Hyphomicrobiales</taxon>
        <taxon>Segnochrobactraceae</taxon>
        <taxon>Segnochrobactrum</taxon>
    </lineage>
</organism>
<dbReference type="GO" id="GO:0009055">
    <property type="term" value="F:electron transfer activity"/>
    <property type="evidence" value="ECO:0007669"/>
    <property type="project" value="InterPro"/>
</dbReference>
<dbReference type="PROSITE" id="PS51007">
    <property type="entry name" value="CYTC"/>
    <property type="match status" value="1"/>
</dbReference>
<keyword evidence="5 9" id="KW-0479">Metal-binding</keyword>
<feature type="binding site" description="covalent" evidence="9">
    <location>
        <position position="81"/>
    </location>
    <ligand>
        <name>heme c</name>
        <dbReference type="ChEBI" id="CHEBI:61717"/>
    </ligand>
</feature>
<feature type="binding site" description="covalent" evidence="9">
    <location>
        <position position="78"/>
    </location>
    <ligand>
        <name>heme c</name>
        <dbReference type="ChEBI" id="CHEBI:61717"/>
    </ligand>
</feature>
<keyword evidence="7 9" id="KW-0408">Iron</keyword>
<evidence type="ECO:0000256" key="10">
    <source>
        <dbReference type="SAM" id="MobiDB-lite"/>
    </source>
</evidence>
<evidence type="ECO:0000256" key="3">
    <source>
        <dbReference type="ARBA" id="ARBA00022617"/>
    </source>
</evidence>
<dbReference type="AlphaFoldDB" id="A0A6A7Y4B3"/>
<evidence type="ECO:0000256" key="1">
    <source>
        <dbReference type="ARBA" id="ARBA00004370"/>
    </source>
</evidence>
<dbReference type="InterPro" id="IPR002326">
    <property type="entry name" value="Cyt_c1"/>
</dbReference>
<feature type="chain" id="PRO_5025624314" description="Cytochrome c1" evidence="12">
    <location>
        <begin position="41"/>
        <end position="295"/>
    </location>
</feature>
<dbReference type="PANTHER" id="PTHR10266">
    <property type="entry name" value="CYTOCHROME C1"/>
    <property type="match status" value="1"/>
</dbReference>
<feature type="compositionally biased region" description="Low complexity" evidence="10">
    <location>
        <begin position="142"/>
        <end position="152"/>
    </location>
</feature>
<sequence>MSDGSNRGRATVRTGRGFPLRAALAAGAMLLAAHGAPALAQEHEGPHVPRESWSFAGPFGHFDEAQLQRGFQVYKEVCSACHSLNYVAFRNLGQPGGLGYNEAQVKTIASEYQITDGPDANGDMFQRPGRPSDHFPPPFPNPEAAAAANNGKAPPDLSLMAKARAVQRGFPWFVFDAVTQYQEAGPDYIHALLTGYKDPPADIQVPPGLHYNPNFISGHFLAMPPPLSDGQVTYADGAPQTVDQYSRDVAAFLMWAAEPKLEARKETGFKVMIFLIAFAVLLYLTKNKIWRNVEH</sequence>
<keyword evidence="12" id="KW-0732">Signal</keyword>
<dbReference type="SUPFAM" id="SSF46626">
    <property type="entry name" value="Cytochrome c"/>
    <property type="match status" value="1"/>
</dbReference>
<reference evidence="14 15" key="1">
    <citation type="submission" date="2019-09" db="EMBL/GenBank/DDBJ databases">
        <title>Segnochrobactrum spirostomi gen. nov., sp. nov., isolated from the ciliate Spirostomum cf. yagiui and description of a novel family, Segnochrobactraceae fam. nov. within the order Rhizobiales of the class Alphaproteobacteria.</title>
        <authorList>
            <person name="Akter S."/>
            <person name="Shazib S.U.A."/>
            <person name="Shin M.K."/>
        </authorList>
    </citation>
    <scope>NUCLEOTIDE SEQUENCE [LARGE SCALE GENOMIC DNA]</scope>
    <source>
        <strain evidence="14 15">Sp-1</strain>
    </source>
</reference>
<gene>
    <name evidence="14" type="ORF">F0357_15240</name>
</gene>
<evidence type="ECO:0000259" key="13">
    <source>
        <dbReference type="PROSITE" id="PS51007"/>
    </source>
</evidence>
<feature type="transmembrane region" description="Helical" evidence="11">
    <location>
        <begin position="267"/>
        <end position="285"/>
    </location>
</feature>
<evidence type="ECO:0000313" key="15">
    <source>
        <dbReference type="Proteomes" id="UP000332515"/>
    </source>
</evidence>
<dbReference type="InterPro" id="IPR009056">
    <property type="entry name" value="Cyt_c-like_dom"/>
</dbReference>
<keyword evidence="3 9" id="KW-0349">Heme</keyword>
<evidence type="ECO:0000256" key="5">
    <source>
        <dbReference type="ARBA" id="ARBA00022723"/>
    </source>
</evidence>
<dbReference type="PANTHER" id="PTHR10266:SF3">
    <property type="entry name" value="CYTOCHROME C1, HEME PROTEIN, MITOCHONDRIAL"/>
    <property type="match status" value="1"/>
</dbReference>
<comment type="subcellular location">
    <subcellularLocation>
        <location evidence="1">Membrane</location>
    </subcellularLocation>
</comment>
<evidence type="ECO:0000256" key="12">
    <source>
        <dbReference type="SAM" id="SignalP"/>
    </source>
</evidence>
<feature type="signal peptide" evidence="12">
    <location>
        <begin position="1"/>
        <end position="40"/>
    </location>
</feature>
<dbReference type="EMBL" id="VWNA01000001">
    <property type="protein sequence ID" value="MQT13970.1"/>
    <property type="molecule type" value="Genomic_DNA"/>
</dbReference>
<evidence type="ECO:0000256" key="11">
    <source>
        <dbReference type="SAM" id="Phobius"/>
    </source>
</evidence>
<evidence type="ECO:0000256" key="8">
    <source>
        <dbReference type="ARBA" id="ARBA00023136"/>
    </source>
</evidence>
<dbReference type="GO" id="GO:0020037">
    <property type="term" value="F:heme binding"/>
    <property type="evidence" value="ECO:0007669"/>
    <property type="project" value="InterPro"/>
</dbReference>
<accession>A0A6A7Y4B3</accession>
<evidence type="ECO:0000256" key="2">
    <source>
        <dbReference type="ARBA" id="ARBA00016165"/>
    </source>
</evidence>
<keyword evidence="6 11" id="KW-1133">Transmembrane helix</keyword>
<comment type="caution">
    <text evidence="14">The sequence shown here is derived from an EMBL/GenBank/DDBJ whole genome shotgun (WGS) entry which is preliminary data.</text>
</comment>
<dbReference type="GO" id="GO:0046872">
    <property type="term" value="F:metal ion binding"/>
    <property type="evidence" value="ECO:0007669"/>
    <property type="project" value="UniProtKB-KW"/>
</dbReference>
<dbReference type="Pfam" id="PF02167">
    <property type="entry name" value="Cytochrom_C1"/>
    <property type="match status" value="1"/>
</dbReference>
<evidence type="ECO:0000313" key="14">
    <source>
        <dbReference type="EMBL" id="MQT13970.1"/>
    </source>
</evidence>
<dbReference type="GO" id="GO:0016020">
    <property type="term" value="C:membrane"/>
    <property type="evidence" value="ECO:0007669"/>
    <property type="project" value="UniProtKB-SubCell"/>
</dbReference>
<evidence type="ECO:0000256" key="4">
    <source>
        <dbReference type="ARBA" id="ARBA00022692"/>
    </source>
</evidence>
<feature type="domain" description="Cytochrome c" evidence="13">
    <location>
        <begin position="65"/>
        <end position="257"/>
    </location>
</feature>
<dbReference type="PRINTS" id="PR00603">
    <property type="entry name" value="CYTOCHROMEC1"/>
</dbReference>
<comment type="cofactor">
    <cofactor evidence="9">
        <name>heme c</name>
        <dbReference type="ChEBI" id="CHEBI:61717"/>
    </cofactor>
    <text evidence="9">Binds 1 heme c group covalently per subunit.</text>
</comment>